<name>A0A5R9J3G2_9PROT</name>
<evidence type="ECO:0000256" key="1">
    <source>
        <dbReference type="SAM" id="MobiDB-lite"/>
    </source>
</evidence>
<proteinExistence type="predicted"/>
<evidence type="ECO:0000313" key="3">
    <source>
        <dbReference type="Proteomes" id="UP000305654"/>
    </source>
</evidence>
<keyword evidence="3" id="KW-1185">Reference proteome</keyword>
<dbReference type="OrthoDB" id="9810773at2"/>
<dbReference type="Gene3D" id="2.30.30.40">
    <property type="entry name" value="SH3 Domains"/>
    <property type="match status" value="1"/>
</dbReference>
<dbReference type="EMBL" id="VCDI01000004">
    <property type="protein sequence ID" value="TLU72092.1"/>
    <property type="molecule type" value="Genomic_DNA"/>
</dbReference>
<gene>
    <name evidence="2" type="ORF">FE263_13285</name>
</gene>
<organism evidence="2 3">
    <name type="scientific">Lichenicoccus roseus</name>
    <dbReference type="NCBI Taxonomy" id="2683649"/>
    <lineage>
        <taxon>Bacteria</taxon>
        <taxon>Pseudomonadati</taxon>
        <taxon>Pseudomonadota</taxon>
        <taxon>Alphaproteobacteria</taxon>
        <taxon>Acetobacterales</taxon>
        <taxon>Acetobacteraceae</taxon>
        <taxon>Lichenicoccus</taxon>
    </lineage>
</organism>
<sequence>MPAICRDLGRHPLPNRRGLGRELAMLMPTLCRSSRSTGGAAAPRPARLSLTAIAGAALLAGTGTQAAGAQTSAVHHPEHPHHHHRTHPAPHRAPVHHVHPAPVPAPVPVPALPAPPPPPVPANIGTNTKLPLPRFAALRADEVNMRSGPGTRYPILWLYKRRDLPVEITREFDVWRLVEDSDGVRGWVHQATLVGNRTFVVTASGSTDRGPGAVLRDDPQEDAGVVAIVRPGVIGRLRACPAGSAWCRVSVHNYSGWLQRSAFFGLLPNETITPP</sequence>
<evidence type="ECO:0000313" key="2">
    <source>
        <dbReference type="EMBL" id="TLU72092.1"/>
    </source>
</evidence>
<dbReference type="AlphaFoldDB" id="A0A5R9J3G2"/>
<feature type="compositionally biased region" description="Low complexity" evidence="1">
    <location>
        <begin position="64"/>
        <end position="74"/>
    </location>
</feature>
<dbReference type="InterPro" id="IPR010466">
    <property type="entry name" value="DUF1058"/>
</dbReference>
<feature type="compositionally biased region" description="Basic residues" evidence="1">
    <location>
        <begin position="78"/>
        <end position="99"/>
    </location>
</feature>
<comment type="caution">
    <text evidence="2">The sequence shown here is derived from an EMBL/GenBank/DDBJ whole genome shotgun (WGS) entry which is preliminary data.</text>
</comment>
<feature type="region of interest" description="Disordered" evidence="1">
    <location>
        <begin position="64"/>
        <end position="114"/>
    </location>
</feature>
<reference evidence="2 3" key="1">
    <citation type="submission" date="2019-05" db="EMBL/GenBank/DDBJ databases">
        <authorList>
            <person name="Pankratov T."/>
            <person name="Grouzdev D."/>
        </authorList>
    </citation>
    <scope>NUCLEOTIDE SEQUENCE [LARGE SCALE GENOMIC DNA]</scope>
    <source>
        <strain evidence="2 3">KEBCLARHB70R</strain>
    </source>
</reference>
<accession>A0A5R9J3G2</accession>
<protein>
    <recommendedName>
        <fullName evidence="4">SH3 domain-containing protein</fullName>
    </recommendedName>
</protein>
<dbReference type="Pfam" id="PF06347">
    <property type="entry name" value="SH3_4"/>
    <property type="match status" value="2"/>
</dbReference>
<feature type="compositionally biased region" description="Pro residues" evidence="1">
    <location>
        <begin position="101"/>
        <end position="114"/>
    </location>
</feature>
<dbReference type="Proteomes" id="UP000305654">
    <property type="component" value="Unassembled WGS sequence"/>
</dbReference>
<evidence type="ECO:0008006" key="4">
    <source>
        <dbReference type="Google" id="ProtNLM"/>
    </source>
</evidence>